<dbReference type="OrthoDB" id="2279190at2759"/>
<evidence type="ECO:0000313" key="2">
    <source>
        <dbReference type="Proteomes" id="UP000722485"/>
    </source>
</evidence>
<reference evidence="1" key="1">
    <citation type="submission" date="2020-03" db="EMBL/GenBank/DDBJ databases">
        <title>Draft Genome Sequence of Cylindrodendrum hubeiense.</title>
        <authorList>
            <person name="Buettner E."/>
            <person name="Kellner H."/>
        </authorList>
    </citation>
    <scope>NUCLEOTIDE SEQUENCE</scope>
    <source>
        <strain evidence="1">IHI 201604</strain>
    </source>
</reference>
<comment type="caution">
    <text evidence="1">The sequence shown here is derived from an EMBL/GenBank/DDBJ whole genome shotgun (WGS) entry which is preliminary data.</text>
</comment>
<dbReference type="EMBL" id="JAANBB010000046">
    <property type="protein sequence ID" value="KAF7553401.1"/>
    <property type="molecule type" value="Genomic_DNA"/>
</dbReference>
<sequence length="80" mass="8262">MSSNASNNSYQTENGQARQFVVPLPTATGLSQPAGQLLKGPTGPDGKPSAAALLVGIKLDLEAEIHLTARIKGDICVGLY</sequence>
<name>A0A9P5LAL0_9HYPO</name>
<dbReference type="Proteomes" id="UP000722485">
    <property type="component" value="Unassembled WGS sequence"/>
</dbReference>
<accession>A0A9P5LAL0</accession>
<organism evidence="1 2">
    <name type="scientific">Cylindrodendrum hubeiense</name>
    <dbReference type="NCBI Taxonomy" id="595255"/>
    <lineage>
        <taxon>Eukaryota</taxon>
        <taxon>Fungi</taxon>
        <taxon>Dikarya</taxon>
        <taxon>Ascomycota</taxon>
        <taxon>Pezizomycotina</taxon>
        <taxon>Sordariomycetes</taxon>
        <taxon>Hypocreomycetidae</taxon>
        <taxon>Hypocreales</taxon>
        <taxon>Nectriaceae</taxon>
        <taxon>Cylindrodendrum</taxon>
    </lineage>
</organism>
<dbReference type="AlphaFoldDB" id="A0A9P5LAL0"/>
<proteinExistence type="predicted"/>
<gene>
    <name evidence="1" type="ORF">G7Z17_g3680</name>
</gene>
<keyword evidence="2" id="KW-1185">Reference proteome</keyword>
<evidence type="ECO:0000313" key="1">
    <source>
        <dbReference type="EMBL" id="KAF7553401.1"/>
    </source>
</evidence>
<protein>
    <submittedName>
        <fullName evidence="1">Uncharacterized protein</fullName>
    </submittedName>
</protein>